<dbReference type="HOGENOM" id="CLU_001592_2_0_1"/>
<dbReference type="Gene3D" id="3.40.50.300">
    <property type="entry name" value="P-loop containing nucleotide triphosphate hydrolases"/>
    <property type="match status" value="1"/>
</dbReference>
<dbReference type="InterPro" id="IPR038718">
    <property type="entry name" value="SNF2-like_sf"/>
</dbReference>
<dbReference type="Pfam" id="PF26021">
    <property type="entry name" value="Ferritin_C144_05"/>
    <property type="match status" value="1"/>
</dbReference>
<organism evidence="11 12">
    <name type="scientific">Lodderomyces elongisporus (strain ATCC 11503 / CBS 2605 / JCM 1781 / NBRC 1676 / NRRL YB-4239)</name>
    <name type="common">Yeast</name>
    <name type="synonym">Saccharomyces elongisporus</name>
    <dbReference type="NCBI Taxonomy" id="379508"/>
    <lineage>
        <taxon>Eukaryota</taxon>
        <taxon>Fungi</taxon>
        <taxon>Dikarya</taxon>
        <taxon>Ascomycota</taxon>
        <taxon>Saccharomycotina</taxon>
        <taxon>Pichiomycetes</taxon>
        <taxon>Debaryomycetaceae</taxon>
        <taxon>Candida/Lodderomyces clade</taxon>
        <taxon>Lodderomyces</taxon>
    </lineage>
</organism>
<evidence type="ECO:0000256" key="4">
    <source>
        <dbReference type="ARBA" id="ARBA00022801"/>
    </source>
</evidence>
<protein>
    <recommendedName>
        <fullName evidence="13">RING-type domain-containing protein</fullName>
    </recommendedName>
</protein>
<dbReference type="GO" id="GO:0005524">
    <property type="term" value="F:ATP binding"/>
    <property type="evidence" value="ECO:0007669"/>
    <property type="project" value="InterPro"/>
</dbReference>
<dbReference type="GO" id="GO:0061630">
    <property type="term" value="F:ubiquitin protein ligase activity"/>
    <property type="evidence" value="ECO:0007669"/>
    <property type="project" value="TreeGrafter"/>
</dbReference>
<keyword evidence="5" id="KW-0862">Zinc</keyword>
<dbReference type="SUPFAM" id="SSF57850">
    <property type="entry name" value="RING/U-box"/>
    <property type="match status" value="1"/>
</dbReference>
<evidence type="ECO:0008006" key="13">
    <source>
        <dbReference type="Google" id="ProtNLM"/>
    </source>
</evidence>
<dbReference type="STRING" id="379508.A5DYK4"/>
<feature type="compositionally biased region" description="Polar residues" evidence="8">
    <location>
        <begin position="61"/>
        <end position="70"/>
    </location>
</feature>
<evidence type="ECO:0000256" key="1">
    <source>
        <dbReference type="ARBA" id="ARBA00022723"/>
    </source>
</evidence>
<dbReference type="InterPro" id="IPR001650">
    <property type="entry name" value="Helicase_C-like"/>
</dbReference>
<dbReference type="Pfam" id="PF13639">
    <property type="entry name" value="zf-RING_2"/>
    <property type="match status" value="1"/>
</dbReference>
<dbReference type="Proteomes" id="UP000001996">
    <property type="component" value="Unassembled WGS sequence"/>
</dbReference>
<dbReference type="OMA" id="ISAMHIN"/>
<dbReference type="InterPro" id="IPR059033">
    <property type="entry name" value="C144_05_dom"/>
</dbReference>
<dbReference type="KEGG" id="lel:PVL30_003285"/>
<keyword evidence="4" id="KW-0378">Hydrolase</keyword>
<dbReference type="GO" id="GO:0016787">
    <property type="term" value="F:hydrolase activity"/>
    <property type="evidence" value="ECO:0007669"/>
    <property type="project" value="UniProtKB-KW"/>
</dbReference>
<dbReference type="Pfam" id="PF00271">
    <property type="entry name" value="Helicase_C"/>
    <property type="match status" value="1"/>
</dbReference>
<dbReference type="FunCoup" id="A5DYK4">
    <property type="interactions" value="213"/>
</dbReference>
<feature type="compositionally biased region" description="Basic and acidic residues" evidence="8">
    <location>
        <begin position="1178"/>
        <end position="1193"/>
    </location>
</feature>
<accession>A5DYK4</accession>
<feature type="region of interest" description="Disordered" evidence="8">
    <location>
        <begin position="23"/>
        <end position="71"/>
    </location>
</feature>
<keyword evidence="3 7" id="KW-0863">Zinc-finger</keyword>
<dbReference type="CDD" id="cd18793">
    <property type="entry name" value="SF2_C_SNF"/>
    <property type="match status" value="1"/>
</dbReference>
<evidence type="ECO:0000256" key="6">
    <source>
        <dbReference type="ARBA" id="ARBA00022840"/>
    </source>
</evidence>
<dbReference type="GeneID" id="5233145"/>
<keyword evidence="1" id="KW-0479">Metal-binding</keyword>
<dbReference type="Gene3D" id="3.40.50.10810">
    <property type="entry name" value="Tandem AAA-ATPase domain"/>
    <property type="match status" value="2"/>
</dbReference>
<dbReference type="InterPro" id="IPR052583">
    <property type="entry name" value="ATP-helicase/E3_Ub-Ligase"/>
</dbReference>
<dbReference type="InterPro" id="IPR013083">
    <property type="entry name" value="Znf_RING/FYVE/PHD"/>
</dbReference>
<evidence type="ECO:0000256" key="2">
    <source>
        <dbReference type="ARBA" id="ARBA00022741"/>
    </source>
</evidence>
<dbReference type="GO" id="GO:0000209">
    <property type="term" value="P:protein polyubiquitination"/>
    <property type="evidence" value="ECO:0007669"/>
    <property type="project" value="TreeGrafter"/>
</dbReference>
<gene>
    <name evidence="11" type="ORF">LELG_02441</name>
</gene>
<evidence type="ECO:0000313" key="11">
    <source>
        <dbReference type="EMBL" id="EDK44262.1"/>
    </source>
</evidence>
<evidence type="ECO:0000259" key="10">
    <source>
        <dbReference type="PROSITE" id="PS51194"/>
    </source>
</evidence>
<dbReference type="PROSITE" id="PS51194">
    <property type="entry name" value="HELICASE_CTER"/>
    <property type="match status" value="1"/>
</dbReference>
<dbReference type="InParanoid" id="A5DYK4"/>
<dbReference type="Gene3D" id="3.30.40.10">
    <property type="entry name" value="Zinc/RING finger domain, C3HC4 (zinc finger)"/>
    <property type="match status" value="1"/>
</dbReference>
<dbReference type="SMART" id="SM00184">
    <property type="entry name" value="RING"/>
    <property type="match status" value="1"/>
</dbReference>
<feature type="region of interest" description="Disordered" evidence="8">
    <location>
        <begin position="525"/>
        <end position="548"/>
    </location>
</feature>
<dbReference type="GO" id="GO:0005634">
    <property type="term" value="C:nucleus"/>
    <property type="evidence" value="ECO:0007669"/>
    <property type="project" value="TreeGrafter"/>
</dbReference>
<feature type="domain" description="Helicase C-terminal" evidence="10">
    <location>
        <begin position="1512"/>
        <end position="1685"/>
    </location>
</feature>
<dbReference type="SMART" id="SM00487">
    <property type="entry name" value="DEXDc"/>
    <property type="match status" value="1"/>
</dbReference>
<keyword evidence="12" id="KW-1185">Reference proteome</keyword>
<dbReference type="SUPFAM" id="SSF52540">
    <property type="entry name" value="P-loop containing nucleoside triphosphate hydrolases"/>
    <property type="match status" value="2"/>
</dbReference>
<dbReference type="Pfam" id="PF00176">
    <property type="entry name" value="SNF2-rel_dom"/>
    <property type="match status" value="2"/>
</dbReference>
<feature type="region of interest" description="Disordered" evidence="8">
    <location>
        <begin position="1178"/>
        <end position="1200"/>
    </location>
</feature>
<feature type="region of interest" description="Disordered" evidence="8">
    <location>
        <begin position="895"/>
        <end position="917"/>
    </location>
</feature>
<evidence type="ECO:0000256" key="8">
    <source>
        <dbReference type="SAM" id="MobiDB-lite"/>
    </source>
</evidence>
<dbReference type="PROSITE" id="PS50089">
    <property type="entry name" value="ZF_RING_2"/>
    <property type="match status" value="1"/>
</dbReference>
<dbReference type="PANTHER" id="PTHR45865">
    <property type="entry name" value="E3 UBIQUITIN-PROTEIN LIGASE SHPRH FAMILY MEMBER"/>
    <property type="match status" value="1"/>
</dbReference>
<evidence type="ECO:0000256" key="5">
    <source>
        <dbReference type="ARBA" id="ARBA00022833"/>
    </source>
</evidence>
<reference evidence="11 12" key="1">
    <citation type="journal article" date="2009" name="Nature">
        <title>Evolution of pathogenicity and sexual reproduction in eight Candida genomes.</title>
        <authorList>
            <person name="Butler G."/>
            <person name="Rasmussen M.D."/>
            <person name="Lin M.F."/>
            <person name="Santos M.A."/>
            <person name="Sakthikumar S."/>
            <person name="Munro C.A."/>
            <person name="Rheinbay E."/>
            <person name="Grabherr M."/>
            <person name="Forche A."/>
            <person name="Reedy J.L."/>
            <person name="Agrafioti I."/>
            <person name="Arnaud M.B."/>
            <person name="Bates S."/>
            <person name="Brown A.J."/>
            <person name="Brunke S."/>
            <person name="Costanzo M.C."/>
            <person name="Fitzpatrick D.A."/>
            <person name="de Groot P.W."/>
            <person name="Harris D."/>
            <person name="Hoyer L.L."/>
            <person name="Hube B."/>
            <person name="Klis F.M."/>
            <person name="Kodira C."/>
            <person name="Lennard N."/>
            <person name="Logue M.E."/>
            <person name="Martin R."/>
            <person name="Neiman A.M."/>
            <person name="Nikolaou E."/>
            <person name="Quail M.A."/>
            <person name="Quinn J."/>
            <person name="Santos M.C."/>
            <person name="Schmitzberger F.F."/>
            <person name="Sherlock G."/>
            <person name="Shah P."/>
            <person name="Silverstein K.A."/>
            <person name="Skrzypek M.S."/>
            <person name="Soll D."/>
            <person name="Staggs R."/>
            <person name="Stansfield I."/>
            <person name="Stumpf M.P."/>
            <person name="Sudbery P.E."/>
            <person name="Srikantha T."/>
            <person name="Zeng Q."/>
            <person name="Berman J."/>
            <person name="Berriman M."/>
            <person name="Heitman J."/>
            <person name="Gow N.A."/>
            <person name="Lorenz M.C."/>
            <person name="Birren B.W."/>
            <person name="Kellis M."/>
            <person name="Cuomo C.A."/>
        </authorList>
    </citation>
    <scope>NUCLEOTIDE SEQUENCE [LARGE SCALE GENOMIC DNA]</scope>
    <source>
        <strain evidence="12">ATCC 11503 / BCRC 21390 / CBS 2605 / JCM 1781 / NBRC 1676 / NRRL YB-4239</strain>
    </source>
</reference>
<dbReference type="InterPro" id="IPR014001">
    <property type="entry name" value="Helicase_ATP-bd"/>
</dbReference>
<dbReference type="InterPro" id="IPR017907">
    <property type="entry name" value="Znf_RING_CS"/>
</dbReference>
<dbReference type="InterPro" id="IPR000330">
    <property type="entry name" value="SNF2_N"/>
</dbReference>
<keyword evidence="2" id="KW-0547">Nucleotide-binding</keyword>
<feature type="domain" description="RING-type" evidence="9">
    <location>
        <begin position="1406"/>
        <end position="1444"/>
    </location>
</feature>
<feature type="compositionally biased region" description="Low complexity" evidence="8">
    <location>
        <begin position="26"/>
        <end position="45"/>
    </location>
</feature>
<feature type="compositionally biased region" description="Basic and acidic residues" evidence="8">
    <location>
        <begin position="895"/>
        <end position="905"/>
    </location>
</feature>
<dbReference type="OrthoDB" id="5330228at2759"/>
<dbReference type="EMBL" id="CH981526">
    <property type="protein sequence ID" value="EDK44262.1"/>
    <property type="molecule type" value="Genomic_DNA"/>
</dbReference>
<name>A5DYK4_LODEL</name>
<evidence type="ECO:0000256" key="3">
    <source>
        <dbReference type="ARBA" id="ARBA00022771"/>
    </source>
</evidence>
<sequence length="1729" mass="198350">MIVQLHEKELLVYILKQLSALGSTDSPSQSSASSSSSASSASSSSIDTQQRDHKRRKLNQDPDSSQNQHHQGNKIRIFSNHIFFHDVTCSSITKDFSISRGYVKCKVGKNGNTSLTWSKQKGSKQFTILEIGDIENEQTKSELTLLAKASKDNNCLMDFITISGKRQRDGGDFTIEIEYALDYVFTFANVAEDILNELVNYIFKGLANLNMEQEVSVEFFYKCILEHTGKLPLCHEQFDLPDLKTKLLNFQRKTVQWMLTKESALYDLDTGRCEQIIGISASSLNEDKNVIDMMNKIWYGWREIEFNGQQLCFNILTSHLSTIEHLRSYLLEYLKETDKNLYPTILPAKGLLCEEMGLGKTVESTALILLNPRPAEDIGKRISRPLYIMGDHKSMYKAKTTLIIAPNSIIQQWQDEITRLAPSLTVTEYKGIKSYKLMKNKPAIIAEYLGKFDVVFTSYTVLGNELNYANFSKLTRKTRAAKKEMEQFFNEESVQEVLLLLLLLLLPLPLLRALSAFPGKNLNQHTEEKKVDEEKEKQEKQETQETQERDLINSASLEFFHIPDISTKTIQPNSKMLDASSETFYEEALQREVALALEHNKIPDWYHKIDYACPLMLMQFWRVLLDEVQMVSLSSSKCFKSAELIPRFHSWGVSGTPIKRDLDDLQSYLKFLHFYPFDSIHGKKAWKLLISDSHKFQKFWSEMSLRHTKAMVEHDIRLPPQNRIRMTIPFNPVEQNNYDTRFAECLQDIGLDSEGNPTQNDWEMSTDRIQKMKTWLRNLRQLCCSPQFSSLNINRFNSKAAAMGFQQLYFVDTLKSLDDLLDQMLDKVYFEIAEKEKRKLELVIQSAEFLEFIYQPKHATKFLKEGIIETRKIIHRLRLLLQKLIEDYRKDRNKDAKDKLSKQPKYDNNGDANGDETQNIMEVDDAYNNIDHDDNIGTSQESNSYNGENKLEHRVSNLRIRLKNWHLLLHKLYFLYASANFQLYDPEFQLLIAKYQIDCNFDTLYKILDGCLGIDRADELAGIMSSMPKSYFFSVEDFVELPLPQKTETEFYKKAEDIRDEYLKPSLKYLQKVVHDKIQNRGLFCSWKSTFHDDGTKLIPKNSKKLFNVLPLICLELDKVDDFGHSKCNLFLEKSAKLITALNVNAHEVNPKIHRLVELLIELVVPKEVEMIEYNKESHEHQQNGVDEKENGKVDVNGPGNETTENIYDWGLQKQQQIEDLLSDLGKLISERKLLLLGNTGVYNSLLSSRAEDLNFTNMMVELGSIEYSINEPMSSKSSKISSPAIVQFSNLAKKLRNIFENQKTVSNMITREVNLNFNAIFNARVEYFKQLQQISDSVLPPTFIGFDREKLKKIDVELKFTRLEKSFVEQNRLIENSTGRLRYLSELVKESSSNNADDFDGAMMCIICRCEITSGSLTKCGHKFCKECLQHWMRNSQFCPMCKDRIQAGSVYNFNRFAQNLKAAEETTSSSSVDSFGVSMNSIYKPVDQSVVDEIQDIKLWSNYSSKVDMIVKQALYLRTKDRDVQIVVFSQWRKMLSILAVALNASGVTCATLGTKQLKRPRGGQGAMHSASTRTDPVELFKNPANKITCFLLDANAQASGLTLTNATHIFLCEPLINTSLELQAISRVHRIGQTRPTTVWMFTIANTVEESVVLTATRKRLNLIKETSQDNGTIVVNEHAMSIADSLTLNKSNGQKSLLEKRNAEGENVNSSDLWDAFFSSNLNKC</sequence>
<evidence type="ECO:0000313" key="12">
    <source>
        <dbReference type="Proteomes" id="UP000001996"/>
    </source>
</evidence>
<keyword evidence="6" id="KW-0067">ATP-binding</keyword>
<dbReference type="GO" id="GO:0006974">
    <property type="term" value="P:DNA damage response"/>
    <property type="evidence" value="ECO:0007669"/>
    <property type="project" value="TreeGrafter"/>
</dbReference>
<dbReference type="GO" id="GO:0008270">
    <property type="term" value="F:zinc ion binding"/>
    <property type="evidence" value="ECO:0007669"/>
    <property type="project" value="UniProtKB-KW"/>
</dbReference>
<dbReference type="VEuPathDB" id="FungiDB:LELG_02441"/>
<dbReference type="InterPro" id="IPR027417">
    <property type="entry name" value="P-loop_NTPase"/>
</dbReference>
<proteinExistence type="predicted"/>
<dbReference type="PROSITE" id="PS00518">
    <property type="entry name" value="ZF_RING_1"/>
    <property type="match status" value="1"/>
</dbReference>
<dbReference type="PANTHER" id="PTHR45865:SF1">
    <property type="entry name" value="E3 UBIQUITIN-PROTEIN LIGASE SHPRH"/>
    <property type="match status" value="1"/>
</dbReference>
<dbReference type="InterPro" id="IPR049730">
    <property type="entry name" value="SNF2/RAD54-like_C"/>
</dbReference>
<dbReference type="eggNOG" id="KOG0298">
    <property type="taxonomic scope" value="Eukaryota"/>
</dbReference>
<evidence type="ECO:0000256" key="7">
    <source>
        <dbReference type="PROSITE-ProRule" id="PRU00175"/>
    </source>
</evidence>
<dbReference type="InterPro" id="IPR001841">
    <property type="entry name" value="Znf_RING"/>
</dbReference>
<evidence type="ECO:0000259" key="9">
    <source>
        <dbReference type="PROSITE" id="PS50089"/>
    </source>
</evidence>